<sequence>MEETPIERPHLVRRDPTVATPPTLLRLLAPPVPLLEACRQRPLPPSSEHPPLLLWRSVARRDRSMARCRPMIWILVGILSSDGGEAASVWYGRCRVRLESGLLLLHFPLLHSSRYSPPITNTKPSTLHLHFTHT</sequence>
<dbReference type="EMBL" id="CM000880">
    <property type="protein sequence ID" value="PNT78025.1"/>
    <property type="molecule type" value="Genomic_DNA"/>
</dbReference>
<evidence type="ECO:0000313" key="3">
    <source>
        <dbReference type="Proteomes" id="UP000008810"/>
    </source>
</evidence>
<dbReference type="EnsemblPlants" id="PNT78025">
    <property type="protein sequence ID" value="PNT78025"/>
    <property type="gene ID" value="BRADI_1g72286v3"/>
</dbReference>
<proteinExistence type="predicted"/>
<keyword evidence="3" id="KW-1185">Reference proteome</keyword>
<dbReference type="Proteomes" id="UP000008810">
    <property type="component" value="Chromosome 1"/>
</dbReference>
<dbReference type="AlphaFoldDB" id="A0A2K2DUR6"/>
<organism evidence="1">
    <name type="scientific">Brachypodium distachyon</name>
    <name type="common">Purple false brome</name>
    <name type="synonym">Trachynia distachya</name>
    <dbReference type="NCBI Taxonomy" id="15368"/>
    <lineage>
        <taxon>Eukaryota</taxon>
        <taxon>Viridiplantae</taxon>
        <taxon>Streptophyta</taxon>
        <taxon>Embryophyta</taxon>
        <taxon>Tracheophyta</taxon>
        <taxon>Spermatophyta</taxon>
        <taxon>Magnoliopsida</taxon>
        <taxon>Liliopsida</taxon>
        <taxon>Poales</taxon>
        <taxon>Poaceae</taxon>
        <taxon>BOP clade</taxon>
        <taxon>Pooideae</taxon>
        <taxon>Stipodae</taxon>
        <taxon>Brachypodieae</taxon>
        <taxon>Brachypodium</taxon>
    </lineage>
</organism>
<reference evidence="1 2" key="1">
    <citation type="journal article" date="2010" name="Nature">
        <title>Genome sequencing and analysis of the model grass Brachypodium distachyon.</title>
        <authorList>
            <consortium name="International Brachypodium Initiative"/>
        </authorList>
    </citation>
    <scope>NUCLEOTIDE SEQUENCE [LARGE SCALE GENOMIC DNA]</scope>
    <source>
        <strain evidence="1 2">Bd21</strain>
    </source>
</reference>
<evidence type="ECO:0000313" key="1">
    <source>
        <dbReference type="EMBL" id="PNT78025.1"/>
    </source>
</evidence>
<gene>
    <name evidence="1" type="ORF">BRADI_1g72286v3</name>
</gene>
<dbReference type="InParanoid" id="A0A2K2DUR6"/>
<evidence type="ECO:0000313" key="2">
    <source>
        <dbReference type="EnsemblPlants" id="PNT78025"/>
    </source>
</evidence>
<protein>
    <submittedName>
        <fullName evidence="1 2">Uncharacterized protein</fullName>
    </submittedName>
</protein>
<accession>A0A2K2DUR6</accession>
<reference evidence="2" key="3">
    <citation type="submission" date="2018-08" db="UniProtKB">
        <authorList>
            <consortium name="EnsemblPlants"/>
        </authorList>
    </citation>
    <scope>IDENTIFICATION</scope>
    <source>
        <strain evidence="2">cv. Bd21</strain>
    </source>
</reference>
<dbReference type="ExpressionAtlas" id="A0A2K2DUR6">
    <property type="expression patterns" value="baseline"/>
</dbReference>
<name>A0A2K2DUR6_BRADI</name>
<reference evidence="1" key="2">
    <citation type="submission" date="2017-06" db="EMBL/GenBank/DDBJ databases">
        <title>WGS assembly of Brachypodium distachyon.</title>
        <authorList>
            <consortium name="The International Brachypodium Initiative"/>
            <person name="Lucas S."/>
            <person name="Harmon-Smith M."/>
            <person name="Lail K."/>
            <person name="Tice H."/>
            <person name="Grimwood J."/>
            <person name="Bruce D."/>
            <person name="Barry K."/>
            <person name="Shu S."/>
            <person name="Lindquist E."/>
            <person name="Wang M."/>
            <person name="Pitluck S."/>
            <person name="Vogel J.P."/>
            <person name="Garvin D.F."/>
            <person name="Mockler T.C."/>
            <person name="Schmutz J."/>
            <person name="Rokhsar D."/>
            <person name="Bevan M.W."/>
        </authorList>
    </citation>
    <scope>NUCLEOTIDE SEQUENCE</scope>
    <source>
        <strain evidence="1">Bd21</strain>
    </source>
</reference>
<dbReference type="Gramene" id="PNT78025">
    <property type="protein sequence ID" value="PNT78025"/>
    <property type="gene ID" value="BRADI_1g72286v3"/>
</dbReference>